<dbReference type="GO" id="GO:0034045">
    <property type="term" value="C:phagophore assembly site membrane"/>
    <property type="evidence" value="ECO:0007669"/>
    <property type="project" value="UniProtKB-SubCell"/>
</dbReference>
<dbReference type="PROSITE" id="PS51914">
    <property type="entry name" value="MRH"/>
    <property type="match status" value="1"/>
</dbReference>
<feature type="domain" description="MRH" evidence="20">
    <location>
        <begin position="16"/>
        <end position="161"/>
    </location>
</feature>
<keyword evidence="14" id="KW-0496">Mitochondrion</keyword>
<evidence type="ECO:0000256" key="18">
    <source>
        <dbReference type="SAM" id="Phobius"/>
    </source>
</evidence>
<dbReference type="EMBL" id="GG692396">
    <property type="protein sequence ID" value="EER35163.1"/>
    <property type="molecule type" value="Genomic_DNA"/>
</dbReference>
<dbReference type="GO" id="GO:0006914">
    <property type="term" value="P:autophagy"/>
    <property type="evidence" value="ECO:0007669"/>
    <property type="project" value="UniProtKB-KW"/>
</dbReference>
<keyword evidence="15 18" id="KW-0472">Membrane</keyword>
<dbReference type="InterPro" id="IPR009011">
    <property type="entry name" value="Man6P_isomerase_rcpt-bd_dom_sf"/>
</dbReference>
<evidence type="ECO:0000256" key="17">
    <source>
        <dbReference type="ARBA" id="ARBA00023329"/>
    </source>
</evidence>
<evidence type="ECO:0000259" key="20">
    <source>
        <dbReference type="PROSITE" id="PS51914"/>
    </source>
</evidence>
<dbReference type="GO" id="GO:0000139">
    <property type="term" value="C:Golgi membrane"/>
    <property type="evidence" value="ECO:0007669"/>
    <property type="project" value="UniProtKB-SubCell"/>
</dbReference>
<dbReference type="GeneID" id="8296387"/>
<keyword evidence="7" id="KW-0813">Transport</keyword>
<evidence type="ECO:0000256" key="16">
    <source>
        <dbReference type="ARBA" id="ARBA00023157"/>
    </source>
</evidence>
<keyword evidence="8 18" id="KW-0812">Transmembrane</keyword>
<evidence type="ECO:0000256" key="6">
    <source>
        <dbReference type="ARBA" id="ARBA00013776"/>
    </source>
</evidence>
<evidence type="ECO:0000256" key="13">
    <source>
        <dbReference type="ARBA" id="ARBA00023034"/>
    </source>
</evidence>
<feature type="chain" id="PRO_5012519650" description="Autophagy-related protein 27" evidence="19">
    <location>
        <begin position="16"/>
        <end position="255"/>
    </location>
</feature>
<evidence type="ECO:0000256" key="1">
    <source>
        <dbReference type="ARBA" id="ARBA00004304"/>
    </source>
</evidence>
<gene>
    <name evidence="21" type="ORF">CTRG_02025</name>
</gene>
<keyword evidence="12" id="KW-0072">Autophagy</keyword>
<dbReference type="KEGG" id="ctp:CTRG_02025"/>
<dbReference type="STRING" id="294747.C5M547"/>
<dbReference type="GO" id="GO:0015031">
    <property type="term" value="P:protein transport"/>
    <property type="evidence" value="ECO:0007669"/>
    <property type="project" value="UniProtKB-KW"/>
</dbReference>
<evidence type="ECO:0000256" key="2">
    <source>
        <dbReference type="ARBA" id="ARBA00004358"/>
    </source>
</evidence>
<comment type="similarity">
    <text evidence="5">Belongs to the ATG27 family.</text>
</comment>
<dbReference type="InterPro" id="IPR044865">
    <property type="entry name" value="MRH_dom"/>
</dbReference>
<evidence type="ECO:0000256" key="12">
    <source>
        <dbReference type="ARBA" id="ARBA00023006"/>
    </source>
</evidence>
<dbReference type="PANTHER" id="PTHR15071">
    <property type="entry name" value="MANNOSE-6-PHOSPHATE RECEPTOR FAMILY MEMBER"/>
    <property type="match status" value="1"/>
</dbReference>
<dbReference type="RefSeq" id="XP_002547718.1">
    <property type="nucleotide sequence ID" value="XM_002547672.1"/>
</dbReference>
<accession>C5M547</accession>
<keyword evidence="13" id="KW-0333">Golgi apparatus</keyword>
<sequence length="255" mass="28398">MIFTTLLAFITAVSAIDCSANELKPYNLESIKGIYSFSTLKNTPPSTTNLTWNVGICEPVNNIQDCPQDSDICGVTTIQLKDAKPIVSEVIPFSGTLQKKYETSDNGVKVIYNGAHWGDALVNAELNFICDKESTDKSLTLEQWDGTNLKLSMKNKAACITSDEDKKKNEKPKPDGGESWGWFTWIFIFLVLFLSIYIVGGAWFQYNKGNAIDFQSALKEVVENFIELLKGLPSFSKEIIEKFTGRSNRGEYSAV</sequence>
<dbReference type="eggNOG" id="ENOG502QVJJ">
    <property type="taxonomic scope" value="Eukaryota"/>
</dbReference>
<dbReference type="InterPro" id="IPR018939">
    <property type="entry name" value="Autophagy-rel_prot_27"/>
</dbReference>
<keyword evidence="16" id="KW-1015">Disulfide bond</keyword>
<dbReference type="GO" id="GO:0030659">
    <property type="term" value="C:cytoplasmic vesicle membrane"/>
    <property type="evidence" value="ECO:0007669"/>
    <property type="project" value="UniProtKB-SubCell"/>
</dbReference>
<dbReference type="AlphaFoldDB" id="C5M547"/>
<keyword evidence="17" id="KW-0968">Cytoplasmic vesicle</keyword>
<dbReference type="SUPFAM" id="SSF50911">
    <property type="entry name" value="Mannose 6-phosphate receptor domain"/>
    <property type="match status" value="1"/>
</dbReference>
<evidence type="ECO:0000313" key="21">
    <source>
        <dbReference type="EMBL" id="EER35163.1"/>
    </source>
</evidence>
<dbReference type="Gene3D" id="2.70.130.10">
    <property type="entry name" value="Mannose-6-phosphate receptor binding domain"/>
    <property type="match status" value="1"/>
</dbReference>
<dbReference type="GO" id="GO:0031966">
    <property type="term" value="C:mitochondrial membrane"/>
    <property type="evidence" value="ECO:0007669"/>
    <property type="project" value="UniProtKB-SubCell"/>
</dbReference>
<protein>
    <recommendedName>
        <fullName evidence="6">Autophagy-related protein 27</fullName>
    </recommendedName>
</protein>
<feature type="signal peptide" evidence="19">
    <location>
        <begin position="1"/>
        <end position="15"/>
    </location>
</feature>
<evidence type="ECO:0000256" key="10">
    <source>
        <dbReference type="ARBA" id="ARBA00022927"/>
    </source>
</evidence>
<evidence type="ECO:0000256" key="8">
    <source>
        <dbReference type="ARBA" id="ARBA00022692"/>
    </source>
</evidence>
<name>C5M547_CANTT</name>
<dbReference type="VEuPathDB" id="FungiDB:CTRG_02025"/>
<evidence type="ECO:0000256" key="5">
    <source>
        <dbReference type="ARBA" id="ARBA00005363"/>
    </source>
</evidence>
<evidence type="ECO:0000256" key="11">
    <source>
        <dbReference type="ARBA" id="ARBA00022989"/>
    </source>
</evidence>
<feature type="transmembrane region" description="Helical" evidence="18">
    <location>
        <begin position="180"/>
        <end position="204"/>
    </location>
</feature>
<evidence type="ECO:0000256" key="15">
    <source>
        <dbReference type="ARBA" id="ARBA00023136"/>
    </source>
</evidence>
<evidence type="ECO:0000256" key="14">
    <source>
        <dbReference type="ARBA" id="ARBA00023128"/>
    </source>
</evidence>
<evidence type="ECO:0000256" key="19">
    <source>
        <dbReference type="SAM" id="SignalP"/>
    </source>
</evidence>
<evidence type="ECO:0000256" key="7">
    <source>
        <dbReference type="ARBA" id="ARBA00022448"/>
    </source>
</evidence>
<dbReference type="Pfam" id="PF09451">
    <property type="entry name" value="ATG27"/>
    <property type="match status" value="1"/>
</dbReference>
<evidence type="ECO:0000256" key="9">
    <source>
        <dbReference type="ARBA" id="ARBA00022729"/>
    </source>
</evidence>
<proteinExistence type="inferred from homology"/>
<evidence type="ECO:0000256" key="4">
    <source>
        <dbReference type="ARBA" id="ARBA00004614"/>
    </source>
</evidence>
<keyword evidence="11 18" id="KW-1133">Transmembrane helix</keyword>
<keyword evidence="22" id="KW-1185">Reference proteome</keyword>
<dbReference type="Proteomes" id="UP000002037">
    <property type="component" value="Unassembled WGS sequence"/>
</dbReference>
<dbReference type="HOGENOM" id="CLU_047751_0_0_1"/>
<keyword evidence="9 19" id="KW-0732">Signal</keyword>
<comment type="subcellular location">
    <subcellularLocation>
        <location evidence="2">Cytoplasmic vesicle membrane</location>
        <topology evidence="2">Single-pass type I membrane protein</topology>
    </subcellularLocation>
    <subcellularLocation>
        <location evidence="4">Golgi apparatus membrane</location>
        <topology evidence="4">Single-pass type I membrane protein</topology>
    </subcellularLocation>
    <subcellularLocation>
        <location evidence="1">Mitochondrion membrane</location>
        <topology evidence="1">Single-pass membrane protein</topology>
    </subcellularLocation>
    <subcellularLocation>
        <location evidence="3">Preautophagosomal structure membrane</location>
        <topology evidence="3">Single-pass type I membrane protein</topology>
    </subcellularLocation>
</comment>
<reference evidence="21 22" key="1">
    <citation type="journal article" date="2009" name="Nature">
        <title>Evolution of pathogenicity and sexual reproduction in eight Candida genomes.</title>
        <authorList>
            <person name="Butler G."/>
            <person name="Rasmussen M.D."/>
            <person name="Lin M.F."/>
            <person name="Santos M.A."/>
            <person name="Sakthikumar S."/>
            <person name="Munro C.A."/>
            <person name="Rheinbay E."/>
            <person name="Grabherr M."/>
            <person name="Forche A."/>
            <person name="Reedy J.L."/>
            <person name="Agrafioti I."/>
            <person name="Arnaud M.B."/>
            <person name="Bates S."/>
            <person name="Brown A.J."/>
            <person name="Brunke S."/>
            <person name="Costanzo M.C."/>
            <person name="Fitzpatrick D.A."/>
            <person name="de Groot P.W."/>
            <person name="Harris D."/>
            <person name="Hoyer L.L."/>
            <person name="Hube B."/>
            <person name="Klis F.M."/>
            <person name="Kodira C."/>
            <person name="Lennard N."/>
            <person name="Logue M.E."/>
            <person name="Martin R."/>
            <person name="Neiman A.M."/>
            <person name="Nikolaou E."/>
            <person name="Quail M.A."/>
            <person name="Quinn J."/>
            <person name="Santos M.C."/>
            <person name="Schmitzberger F.F."/>
            <person name="Sherlock G."/>
            <person name="Shah P."/>
            <person name="Silverstein K.A."/>
            <person name="Skrzypek M.S."/>
            <person name="Soll D."/>
            <person name="Staggs R."/>
            <person name="Stansfield I."/>
            <person name="Stumpf M.P."/>
            <person name="Sudbery P.E."/>
            <person name="Srikantha T."/>
            <person name="Zeng Q."/>
            <person name="Berman J."/>
            <person name="Berriman M."/>
            <person name="Heitman J."/>
            <person name="Gow N.A."/>
            <person name="Lorenz M.C."/>
            <person name="Birren B.W."/>
            <person name="Kellis M."/>
            <person name="Cuomo C.A."/>
        </authorList>
    </citation>
    <scope>NUCLEOTIDE SEQUENCE [LARGE SCALE GENOMIC DNA]</scope>
    <source>
        <strain evidence="22">ATCC MYA-3404 / T1</strain>
    </source>
</reference>
<dbReference type="PANTHER" id="PTHR15071:SF13">
    <property type="entry name" value="AUTOPHAGY-RELATED PROTEIN 27"/>
    <property type="match status" value="1"/>
</dbReference>
<dbReference type="OrthoDB" id="29460at2759"/>
<evidence type="ECO:0000256" key="3">
    <source>
        <dbReference type="ARBA" id="ARBA00004472"/>
    </source>
</evidence>
<organism evidence="21 22">
    <name type="scientific">Candida tropicalis (strain ATCC MYA-3404 / T1)</name>
    <name type="common">Yeast</name>
    <dbReference type="NCBI Taxonomy" id="294747"/>
    <lineage>
        <taxon>Eukaryota</taxon>
        <taxon>Fungi</taxon>
        <taxon>Dikarya</taxon>
        <taxon>Ascomycota</taxon>
        <taxon>Saccharomycotina</taxon>
        <taxon>Pichiomycetes</taxon>
        <taxon>Debaryomycetaceae</taxon>
        <taxon>Candida/Lodderomyces clade</taxon>
        <taxon>Candida</taxon>
    </lineage>
</organism>
<keyword evidence="10" id="KW-0653">Protein transport</keyword>
<evidence type="ECO:0000313" key="22">
    <source>
        <dbReference type="Proteomes" id="UP000002037"/>
    </source>
</evidence>